<evidence type="ECO:0000313" key="3">
    <source>
        <dbReference type="Proteomes" id="UP001213000"/>
    </source>
</evidence>
<comment type="caution">
    <text evidence="2">The sequence shown here is derived from an EMBL/GenBank/DDBJ whole genome shotgun (WGS) entry which is preliminary data.</text>
</comment>
<evidence type="ECO:0000313" key="2">
    <source>
        <dbReference type="EMBL" id="KAJ3569105.1"/>
    </source>
</evidence>
<dbReference type="AlphaFoldDB" id="A0AAD5YR36"/>
<organism evidence="2 3">
    <name type="scientific">Leucocoprinus birnbaumii</name>
    <dbReference type="NCBI Taxonomy" id="56174"/>
    <lineage>
        <taxon>Eukaryota</taxon>
        <taxon>Fungi</taxon>
        <taxon>Dikarya</taxon>
        <taxon>Basidiomycota</taxon>
        <taxon>Agaricomycotina</taxon>
        <taxon>Agaricomycetes</taxon>
        <taxon>Agaricomycetidae</taxon>
        <taxon>Agaricales</taxon>
        <taxon>Agaricineae</taxon>
        <taxon>Agaricaceae</taxon>
        <taxon>Leucocoprinus</taxon>
    </lineage>
</organism>
<protein>
    <submittedName>
        <fullName evidence="2">Uncharacterized protein</fullName>
    </submittedName>
</protein>
<keyword evidence="3" id="KW-1185">Reference proteome</keyword>
<sequence length="396" mass="42101">MCIERPMRSYDSCLVDCAWVSAFLRGKTTYLKVPKLEPLPPLLPHVLSKYKTTFALSLFASLDIRFNDPTELLNRWEEANFSSNGVADQNQRSFKNVTQARDAWAEALQNGAWGPVLGGMRIRRLGPTGVPIDGTTIVTEGDENPPHPPQVLVPAPPAPAPAPTVVLQPMPSPFLGSSVGSLSLEYATQVECASSPVGSDSSDASLPVYHAFPSSAHANQGGVRAQTGCNPSSQPGRSVPQAQTSCTPPGQTCRSPTNELDSPIRLAPGPVDAKPPIPNMDTKPKVGSTSGKGKAAADASNITAELLALASVSAFSNSNNWYFVLKGRSPGIWPSQETATRARGTDSKAIMFFVGDKNAAVNLLATTFSTRMMRQILDDGTQIPIGAIPLSELHDE</sequence>
<name>A0AAD5YR36_9AGAR</name>
<accession>A0AAD5YR36</accession>
<feature type="region of interest" description="Disordered" evidence="1">
    <location>
        <begin position="217"/>
        <end position="293"/>
    </location>
</feature>
<reference evidence="2" key="1">
    <citation type="submission" date="2022-07" db="EMBL/GenBank/DDBJ databases">
        <title>Genome Sequence of Leucocoprinus birnbaumii.</title>
        <authorList>
            <person name="Buettner E."/>
        </authorList>
    </citation>
    <scope>NUCLEOTIDE SEQUENCE</scope>
    <source>
        <strain evidence="2">VT141</strain>
    </source>
</reference>
<proteinExistence type="predicted"/>
<feature type="compositionally biased region" description="Polar residues" evidence="1">
    <location>
        <begin position="227"/>
        <end position="260"/>
    </location>
</feature>
<evidence type="ECO:0000256" key="1">
    <source>
        <dbReference type="SAM" id="MobiDB-lite"/>
    </source>
</evidence>
<gene>
    <name evidence="2" type="ORF">NP233_g5275</name>
</gene>
<dbReference type="EMBL" id="JANIEX010000306">
    <property type="protein sequence ID" value="KAJ3569105.1"/>
    <property type="molecule type" value="Genomic_DNA"/>
</dbReference>
<dbReference type="Proteomes" id="UP001213000">
    <property type="component" value="Unassembled WGS sequence"/>
</dbReference>